<feature type="compositionally biased region" description="Pro residues" evidence="1">
    <location>
        <begin position="15"/>
        <end position="24"/>
    </location>
</feature>
<dbReference type="PANTHER" id="PTHR30163:SF8">
    <property type="entry name" value="LYTIC MUREIN TRANSGLYCOSYLASE"/>
    <property type="match status" value="1"/>
</dbReference>
<gene>
    <name evidence="2" type="ORF">Atai01_35950</name>
</gene>
<dbReference type="InterPro" id="IPR043426">
    <property type="entry name" value="MltB-like"/>
</dbReference>
<dbReference type="GO" id="GO:0009253">
    <property type="term" value="P:peptidoglycan catabolic process"/>
    <property type="evidence" value="ECO:0007669"/>
    <property type="project" value="TreeGrafter"/>
</dbReference>
<comment type="caution">
    <text evidence="2">The sequence shown here is derived from an EMBL/GenBank/DDBJ whole genome shotgun (WGS) entry which is preliminary data.</text>
</comment>
<sequence length="235" mass="24474">MAGVWGGIAALRDTPQPPRADPPPPFVVPELTPPSRSAIPAAAQIPAERDPWLAYLASATDVPLRALSAYTDAEAKTRATDPGCHVTWATLAGIGRTESHHGNHGNSSLGADGVAFPPVFGPELDGSPGLLAIADTDGGRLDGDPVWDRAAGPMQFLPQTWQKWGMRASGDGAAPDPQNIDDAALTAARYLCDKGGDLANPAGWWGAVLTYNNSVAYGQEVFSNADAYARAALKP</sequence>
<evidence type="ECO:0000256" key="1">
    <source>
        <dbReference type="SAM" id="MobiDB-lite"/>
    </source>
</evidence>
<evidence type="ECO:0000313" key="3">
    <source>
        <dbReference type="Proteomes" id="UP001165136"/>
    </source>
</evidence>
<dbReference type="Gene3D" id="1.10.530.10">
    <property type="match status" value="1"/>
</dbReference>
<evidence type="ECO:0000313" key="2">
    <source>
        <dbReference type="EMBL" id="GLY66976.1"/>
    </source>
</evidence>
<dbReference type="EMBL" id="BSTI01000007">
    <property type="protein sequence ID" value="GLY66976.1"/>
    <property type="molecule type" value="Genomic_DNA"/>
</dbReference>
<organism evidence="2 3">
    <name type="scientific">Amycolatopsis taiwanensis</name>
    <dbReference type="NCBI Taxonomy" id="342230"/>
    <lineage>
        <taxon>Bacteria</taxon>
        <taxon>Bacillati</taxon>
        <taxon>Actinomycetota</taxon>
        <taxon>Actinomycetes</taxon>
        <taxon>Pseudonocardiales</taxon>
        <taxon>Pseudonocardiaceae</taxon>
        <taxon>Amycolatopsis</taxon>
    </lineage>
</organism>
<accession>A0A9W6R1I3</accession>
<dbReference type="InterPro" id="IPR023346">
    <property type="entry name" value="Lysozyme-like_dom_sf"/>
</dbReference>
<dbReference type="Proteomes" id="UP001165136">
    <property type="component" value="Unassembled WGS sequence"/>
</dbReference>
<reference evidence="2" key="1">
    <citation type="submission" date="2023-03" db="EMBL/GenBank/DDBJ databases">
        <title>Amycolatopsis taiwanensis NBRC 103393.</title>
        <authorList>
            <person name="Ichikawa N."/>
            <person name="Sato H."/>
            <person name="Tonouchi N."/>
        </authorList>
    </citation>
    <scope>NUCLEOTIDE SEQUENCE</scope>
    <source>
        <strain evidence="2">NBRC 103393</strain>
    </source>
</reference>
<dbReference type="GO" id="GO:0008933">
    <property type="term" value="F:peptidoglycan lytic transglycosylase activity"/>
    <property type="evidence" value="ECO:0007669"/>
    <property type="project" value="TreeGrafter"/>
</dbReference>
<dbReference type="PANTHER" id="PTHR30163">
    <property type="entry name" value="MEMBRANE-BOUND LYTIC MUREIN TRANSGLYCOSYLASE B"/>
    <property type="match status" value="1"/>
</dbReference>
<keyword evidence="3" id="KW-1185">Reference proteome</keyword>
<protein>
    <submittedName>
        <fullName evidence="2">Murein transglycosylase</fullName>
    </submittedName>
</protein>
<name>A0A9W6R1I3_9PSEU</name>
<feature type="region of interest" description="Disordered" evidence="1">
    <location>
        <begin position="1"/>
        <end position="24"/>
    </location>
</feature>
<dbReference type="AlphaFoldDB" id="A0A9W6R1I3"/>
<proteinExistence type="predicted"/>
<dbReference type="SUPFAM" id="SSF53955">
    <property type="entry name" value="Lysozyme-like"/>
    <property type="match status" value="1"/>
</dbReference>